<dbReference type="Pfam" id="PF00583">
    <property type="entry name" value="Acetyltransf_1"/>
    <property type="match status" value="1"/>
</dbReference>
<dbReference type="EMBL" id="JBBCAQ010000023">
    <property type="protein sequence ID" value="KAK7588198.1"/>
    <property type="molecule type" value="Genomic_DNA"/>
</dbReference>
<name>A0AAN9TIR9_9HEMI</name>
<protein>
    <recommendedName>
        <fullName evidence="5">aralkylamine N-acetyltransferase</fullName>
        <ecNumber evidence="5">2.3.1.87</ecNumber>
    </recommendedName>
</protein>
<keyword evidence="2" id="KW-0012">Acyltransferase</keyword>
<reference evidence="15 16" key="1">
    <citation type="submission" date="2024-03" db="EMBL/GenBank/DDBJ databases">
        <title>Adaptation during the transition from Ophiocordyceps entomopathogen to insect associate is accompanied by gene loss and intensified selection.</title>
        <authorList>
            <person name="Ward C.M."/>
            <person name="Onetto C.A."/>
            <person name="Borneman A.R."/>
        </authorList>
    </citation>
    <scope>NUCLEOTIDE SEQUENCE [LARGE SCALE GENOMIC DNA]</scope>
    <source>
        <strain evidence="15">AWRI1</strain>
        <tissue evidence="15">Single Adult Female</tissue>
    </source>
</reference>
<comment type="catalytic activity">
    <reaction evidence="6">
        <text>dopamine + (9Z)-octadecenoyl-CoA = N-(9Z-octadecanoyl)-dopamine + CoA + H(+)</text>
        <dbReference type="Rhea" id="RHEA:51380"/>
        <dbReference type="ChEBI" id="CHEBI:15378"/>
        <dbReference type="ChEBI" id="CHEBI:31883"/>
        <dbReference type="ChEBI" id="CHEBI:57287"/>
        <dbReference type="ChEBI" id="CHEBI:57387"/>
        <dbReference type="ChEBI" id="CHEBI:59905"/>
    </reaction>
    <physiologicalReaction direction="left-to-right" evidence="6">
        <dbReference type="Rhea" id="RHEA:51381"/>
    </physiologicalReaction>
</comment>
<evidence type="ECO:0000256" key="7">
    <source>
        <dbReference type="ARBA" id="ARBA00050849"/>
    </source>
</evidence>
<dbReference type="InterPro" id="IPR000182">
    <property type="entry name" value="GNAT_dom"/>
</dbReference>
<dbReference type="InterPro" id="IPR016181">
    <property type="entry name" value="Acyl_CoA_acyltransferase"/>
</dbReference>
<dbReference type="PANTHER" id="PTHR20905">
    <property type="entry name" value="N-ACETYLTRANSFERASE-RELATED"/>
    <property type="match status" value="1"/>
</dbReference>
<comment type="catalytic activity">
    <reaction evidence="13">
        <text>serotonin + acetyl-CoA = N-acetylserotonin + CoA + H(+)</text>
        <dbReference type="Rhea" id="RHEA:25217"/>
        <dbReference type="ChEBI" id="CHEBI:15378"/>
        <dbReference type="ChEBI" id="CHEBI:17697"/>
        <dbReference type="ChEBI" id="CHEBI:57287"/>
        <dbReference type="ChEBI" id="CHEBI:57288"/>
        <dbReference type="ChEBI" id="CHEBI:350546"/>
        <dbReference type="EC" id="2.3.1.87"/>
    </reaction>
    <physiologicalReaction direction="left-to-right" evidence="13">
        <dbReference type="Rhea" id="RHEA:25218"/>
    </physiologicalReaction>
</comment>
<dbReference type="FunFam" id="3.40.630.30:FF:000046">
    <property type="entry name" value="Dopamine N-acetyltransferase"/>
    <property type="match status" value="1"/>
</dbReference>
<dbReference type="Gene3D" id="3.40.630.30">
    <property type="match status" value="1"/>
</dbReference>
<evidence type="ECO:0000256" key="6">
    <source>
        <dbReference type="ARBA" id="ARBA00050189"/>
    </source>
</evidence>
<evidence type="ECO:0000313" key="15">
    <source>
        <dbReference type="EMBL" id="KAK7588198.1"/>
    </source>
</evidence>
<evidence type="ECO:0000256" key="4">
    <source>
        <dbReference type="ARBA" id="ARBA00038182"/>
    </source>
</evidence>
<comment type="caution">
    <text evidence="15">The sequence shown here is derived from an EMBL/GenBank/DDBJ whole genome shotgun (WGS) entry which is preliminary data.</text>
</comment>
<evidence type="ECO:0000256" key="2">
    <source>
        <dbReference type="ARBA" id="ARBA00023315"/>
    </source>
</evidence>
<evidence type="ECO:0000256" key="9">
    <source>
        <dbReference type="ARBA" id="ARBA00051711"/>
    </source>
</evidence>
<gene>
    <name evidence="15" type="ORF">V9T40_005443</name>
</gene>
<keyword evidence="1" id="KW-0808">Transferase</keyword>
<evidence type="ECO:0000256" key="5">
    <source>
        <dbReference type="ARBA" id="ARBA00039114"/>
    </source>
</evidence>
<sequence>MPITNKDKDRVVSFLRKFFFRDEPLNVAIGLLDGANATCPELEEYCMKCIPDGLSVMAVSTSGYLLGVCLNGVLTRAAEEKVESEGLQSDCSNMKFKKILQLLATINKHSGVFTQFPTVDKILDVVILSVDESYRGQGICKALIERTRELAIEHNFPLIKVDCTSHYSAKAVSRLGFQCIYTLPYADHVDSEGERIFKTKAPHSCATTYVLPLSI</sequence>
<dbReference type="PANTHER" id="PTHR20905:SF1">
    <property type="entry name" value="AT07410P-RELATED"/>
    <property type="match status" value="1"/>
</dbReference>
<evidence type="ECO:0000256" key="1">
    <source>
        <dbReference type="ARBA" id="ARBA00022679"/>
    </source>
</evidence>
<evidence type="ECO:0000256" key="13">
    <source>
        <dbReference type="ARBA" id="ARBA00052491"/>
    </source>
</evidence>
<dbReference type="SUPFAM" id="SSF55729">
    <property type="entry name" value="Acyl-CoA N-acyltransferases (Nat)"/>
    <property type="match status" value="1"/>
</dbReference>
<dbReference type="Proteomes" id="UP001367676">
    <property type="component" value="Unassembled WGS sequence"/>
</dbReference>
<evidence type="ECO:0000256" key="10">
    <source>
        <dbReference type="ARBA" id="ARBA00051823"/>
    </source>
</evidence>
<evidence type="ECO:0000313" key="16">
    <source>
        <dbReference type="Proteomes" id="UP001367676"/>
    </source>
</evidence>
<comment type="pathway">
    <text evidence="3">Aromatic compound metabolism; melatonin biosynthesis; melatonin from serotonin: step 1/2.</text>
</comment>
<evidence type="ECO:0000256" key="11">
    <source>
        <dbReference type="ARBA" id="ARBA00052178"/>
    </source>
</evidence>
<comment type="catalytic activity">
    <reaction evidence="10">
        <text>serotonin + (9Z)-octadecenoyl-CoA = N-(9Z-octadecenoyl)-serotonin + CoA + H(+)</text>
        <dbReference type="Rhea" id="RHEA:51392"/>
        <dbReference type="ChEBI" id="CHEBI:15378"/>
        <dbReference type="ChEBI" id="CHEBI:57287"/>
        <dbReference type="ChEBI" id="CHEBI:57387"/>
        <dbReference type="ChEBI" id="CHEBI:134064"/>
        <dbReference type="ChEBI" id="CHEBI:350546"/>
    </reaction>
    <physiologicalReaction direction="left-to-right" evidence="10">
        <dbReference type="Rhea" id="RHEA:51393"/>
    </physiologicalReaction>
</comment>
<comment type="catalytic activity">
    <reaction evidence="9">
        <text>dopamine + acetyl-CoA = N-acetyldopamine + CoA + H(+)</text>
        <dbReference type="Rhea" id="RHEA:51388"/>
        <dbReference type="ChEBI" id="CHEBI:15378"/>
        <dbReference type="ChEBI" id="CHEBI:57287"/>
        <dbReference type="ChEBI" id="CHEBI:57288"/>
        <dbReference type="ChEBI" id="CHEBI:59905"/>
        <dbReference type="ChEBI" id="CHEBI:125678"/>
    </reaction>
    <physiologicalReaction direction="left-to-right" evidence="9">
        <dbReference type="Rhea" id="RHEA:51389"/>
    </physiologicalReaction>
</comment>
<evidence type="ECO:0000256" key="12">
    <source>
        <dbReference type="ARBA" id="ARBA00052335"/>
    </source>
</evidence>
<organism evidence="15 16">
    <name type="scientific">Parthenolecanium corni</name>
    <dbReference type="NCBI Taxonomy" id="536013"/>
    <lineage>
        <taxon>Eukaryota</taxon>
        <taxon>Metazoa</taxon>
        <taxon>Ecdysozoa</taxon>
        <taxon>Arthropoda</taxon>
        <taxon>Hexapoda</taxon>
        <taxon>Insecta</taxon>
        <taxon>Pterygota</taxon>
        <taxon>Neoptera</taxon>
        <taxon>Paraneoptera</taxon>
        <taxon>Hemiptera</taxon>
        <taxon>Sternorrhyncha</taxon>
        <taxon>Coccoidea</taxon>
        <taxon>Coccidae</taxon>
        <taxon>Parthenolecanium</taxon>
    </lineage>
</organism>
<feature type="domain" description="N-acetyltransferase" evidence="14">
    <location>
        <begin position="128"/>
        <end position="177"/>
    </location>
</feature>
<accession>A0AAN9TIR9</accession>
<evidence type="ECO:0000259" key="14">
    <source>
        <dbReference type="Pfam" id="PF00583"/>
    </source>
</evidence>
<comment type="catalytic activity">
    <reaction evidence="8">
        <text>serotonin + (5Z,8Z,11Z,14Z)-eicosatetraenoyl-CoA = N-[(5Z,8Z,11Z,14Z)-eicosatetraenoyl]-serotonin + CoA + H(+)</text>
        <dbReference type="Rhea" id="RHEA:51396"/>
        <dbReference type="ChEBI" id="CHEBI:15378"/>
        <dbReference type="ChEBI" id="CHEBI:57287"/>
        <dbReference type="ChEBI" id="CHEBI:57368"/>
        <dbReference type="ChEBI" id="CHEBI:132255"/>
        <dbReference type="ChEBI" id="CHEBI:350546"/>
    </reaction>
    <physiologicalReaction direction="left-to-right" evidence="8">
        <dbReference type="Rhea" id="RHEA:51397"/>
    </physiologicalReaction>
</comment>
<dbReference type="GO" id="GO:0004059">
    <property type="term" value="F:aralkylamine N-acetyltransferase activity"/>
    <property type="evidence" value="ECO:0007669"/>
    <property type="project" value="UniProtKB-EC"/>
</dbReference>
<proteinExistence type="inferred from homology"/>
<comment type="catalytic activity">
    <reaction evidence="7">
        <text>serotonin + octadecanoyl-CoA = N-octadecanoyl-serotonin + CoA + H(+)</text>
        <dbReference type="Rhea" id="RHEA:51400"/>
        <dbReference type="ChEBI" id="CHEBI:15378"/>
        <dbReference type="ChEBI" id="CHEBI:57287"/>
        <dbReference type="ChEBI" id="CHEBI:57394"/>
        <dbReference type="ChEBI" id="CHEBI:134065"/>
        <dbReference type="ChEBI" id="CHEBI:350546"/>
    </reaction>
    <physiologicalReaction direction="left-to-right" evidence="7">
        <dbReference type="Rhea" id="RHEA:51401"/>
    </physiologicalReaction>
</comment>
<evidence type="ECO:0000256" key="3">
    <source>
        <dbReference type="ARBA" id="ARBA00037926"/>
    </source>
</evidence>
<dbReference type="CDD" id="cd04301">
    <property type="entry name" value="NAT_SF"/>
    <property type="match status" value="1"/>
</dbReference>
<keyword evidence="16" id="KW-1185">Reference proteome</keyword>
<dbReference type="EC" id="2.3.1.87" evidence="5"/>
<comment type="catalytic activity">
    <reaction evidence="11">
        <text>serotonin + hexadecanoyl-CoA = N-hexadecanoyl-serotonin + CoA + H(+)</text>
        <dbReference type="Rhea" id="RHEA:51384"/>
        <dbReference type="ChEBI" id="CHEBI:15378"/>
        <dbReference type="ChEBI" id="CHEBI:57287"/>
        <dbReference type="ChEBI" id="CHEBI:57379"/>
        <dbReference type="ChEBI" id="CHEBI:134059"/>
        <dbReference type="ChEBI" id="CHEBI:350546"/>
    </reaction>
    <physiologicalReaction direction="left-to-right" evidence="11">
        <dbReference type="Rhea" id="RHEA:51385"/>
    </physiologicalReaction>
</comment>
<evidence type="ECO:0000256" key="8">
    <source>
        <dbReference type="ARBA" id="ARBA00051284"/>
    </source>
</evidence>
<dbReference type="AlphaFoldDB" id="A0AAN9TIR9"/>
<comment type="catalytic activity">
    <reaction evidence="12">
        <text>dopamine + hexadecanoyl-CoA = N-hexadecanoyl-dopamine + CoA + H(+)</text>
        <dbReference type="Rhea" id="RHEA:51376"/>
        <dbReference type="ChEBI" id="CHEBI:15378"/>
        <dbReference type="ChEBI" id="CHEBI:57287"/>
        <dbReference type="ChEBI" id="CHEBI:57379"/>
        <dbReference type="ChEBI" id="CHEBI:59905"/>
        <dbReference type="ChEBI" id="CHEBI:134058"/>
    </reaction>
    <physiologicalReaction direction="left-to-right" evidence="12">
        <dbReference type="Rhea" id="RHEA:51377"/>
    </physiologicalReaction>
</comment>
<comment type="similarity">
    <text evidence="4">Belongs to the acetyltransferase family. AANAT subfamily.</text>
</comment>